<organism evidence="1 2">
    <name type="scientific">Dyadobacter arcticus</name>
    <dbReference type="NCBI Taxonomy" id="1078754"/>
    <lineage>
        <taxon>Bacteria</taxon>
        <taxon>Pseudomonadati</taxon>
        <taxon>Bacteroidota</taxon>
        <taxon>Cytophagia</taxon>
        <taxon>Cytophagales</taxon>
        <taxon>Spirosomataceae</taxon>
        <taxon>Dyadobacter</taxon>
    </lineage>
</organism>
<keyword evidence="2" id="KW-1185">Reference proteome</keyword>
<dbReference type="Proteomes" id="UP001179181">
    <property type="component" value="Unassembled WGS sequence"/>
</dbReference>
<evidence type="ECO:0000313" key="2">
    <source>
        <dbReference type="Proteomes" id="UP001179181"/>
    </source>
</evidence>
<evidence type="ECO:0000313" key="1">
    <source>
        <dbReference type="EMBL" id="NIJ52116.1"/>
    </source>
</evidence>
<sequence>MPSQYRLAIGIGVFIKICVEELSDFGLQKKAFRLEDL</sequence>
<proteinExistence type="predicted"/>
<accession>A0ABX0UM05</accession>
<protein>
    <submittedName>
        <fullName evidence="1">Uncharacterized protein</fullName>
    </submittedName>
</protein>
<name>A0ABX0UM05_9BACT</name>
<dbReference type="EMBL" id="JAASQJ010000001">
    <property type="protein sequence ID" value="NIJ52116.1"/>
    <property type="molecule type" value="Genomic_DNA"/>
</dbReference>
<gene>
    <name evidence="1" type="ORF">FHS68_001272</name>
</gene>
<comment type="caution">
    <text evidence="1">The sequence shown here is derived from an EMBL/GenBank/DDBJ whole genome shotgun (WGS) entry which is preliminary data.</text>
</comment>
<reference evidence="1 2" key="1">
    <citation type="submission" date="2020-03" db="EMBL/GenBank/DDBJ databases">
        <title>Genomic Encyclopedia of Type Strains, Phase IV (KMG-IV): sequencing the most valuable type-strain genomes for metagenomic binning, comparative biology and taxonomic classification.</title>
        <authorList>
            <person name="Goeker M."/>
        </authorList>
    </citation>
    <scope>NUCLEOTIDE SEQUENCE [LARGE SCALE GENOMIC DNA]</scope>
    <source>
        <strain evidence="1 2">DSM 102865</strain>
    </source>
</reference>